<dbReference type="EC" id="5.4.99.12" evidence="4"/>
<dbReference type="InterPro" id="IPR020103">
    <property type="entry name" value="PsdUridine_synth_cat_dom_sf"/>
</dbReference>
<comment type="catalytic activity">
    <reaction evidence="4 7">
        <text>uridine(38/39/40) in tRNA = pseudouridine(38/39/40) in tRNA</text>
        <dbReference type="Rhea" id="RHEA:22376"/>
        <dbReference type="Rhea" id="RHEA-COMP:10085"/>
        <dbReference type="Rhea" id="RHEA-COMP:10087"/>
        <dbReference type="ChEBI" id="CHEBI:65314"/>
        <dbReference type="ChEBI" id="CHEBI:65315"/>
        <dbReference type="EC" id="5.4.99.12"/>
    </reaction>
</comment>
<evidence type="ECO:0000256" key="3">
    <source>
        <dbReference type="ARBA" id="ARBA00023235"/>
    </source>
</evidence>
<dbReference type="OrthoDB" id="9811823at2"/>
<dbReference type="RefSeq" id="WP_084239452.1">
    <property type="nucleotide sequence ID" value="NZ_FWXT01000001.1"/>
</dbReference>
<dbReference type="PIRSF" id="PIRSF001430">
    <property type="entry name" value="tRNA_psdUrid_synth"/>
    <property type="match status" value="1"/>
</dbReference>
<evidence type="ECO:0000256" key="2">
    <source>
        <dbReference type="ARBA" id="ARBA00022694"/>
    </source>
</evidence>
<feature type="domain" description="Pseudouridine synthase I TruA alpha/beta" evidence="8">
    <location>
        <begin position="148"/>
        <end position="244"/>
    </location>
</feature>
<comment type="caution">
    <text evidence="4">Lacks conserved residue(s) required for the propagation of feature annotation.</text>
</comment>
<accession>A0A1W2C185</accession>
<dbReference type="PANTHER" id="PTHR11142">
    <property type="entry name" value="PSEUDOURIDYLATE SYNTHASE"/>
    <property type="match status" value="1"/>
</dbReference>
<dbReference type="PANTHER" id="PTHR11142:SF0">
    <property type="entry name" value="TRNA PSEUDOURIDINE SYNTHASE-LIKE 1"/>
    <property type="match status" value="1"/>
</dbReference>
<dbReference type="InterPro" id="IPR020097">
    <property type="entry name" value="PsdUridine_synth_TruA_a/b_dom"/>
</dbReference>
<dbReference type="SUPFAM" id="SSF55120">
    <property type="entry name" value="Pseudouridine synthase"/>
    <property type="match status" value="1"/>
</dbReference>
<organism evidence="9 10">
    <name type="scientific">Pedobacter africanus</name>
    <dbReference type="NCBI Taxonomy" id="151894"/>
    <lineage>
        <taxon>Bacteria</taxon>
        <taxon>Pseudomonadati</taxon>
        <taxon>Bacteroidota</taxon>
        <taxon>Sphingobacteriia</taxon>
        <taxon>Sphingobacteriales</taxon>
        <taxon>Sphingobacteriaceae</taxon>
        <taxon>Pedobacter</taxon>
    </lineage>
</organism>
<dbReference type="GO" id="GO:0160147">
    <property type="term" value="F:tRNA pseudouridine(38-40) synthase activity"/>
    <property type="evidence" value="ECO:0007669"/>
    <property type="project" value="UniProtKB-EC"/>
</dbReference>
<evidence type="ECO:0000313" key="10">
    <source>
        <dbReference type="Proteomes" id="UP000192756"/>
    </source>
</evidence>
<feature type="active site" description="Nucleophile" evidence="4 5">
    <location>
        <position position="51"/>
    </location>
</feature>
<keyword evidence="10" id="KW-1185">Reference proteome</keyword>
<proteinExistence type="inferred from homology"/>
<dbReference type="Pfam" id="PF01416">
    <property type="entry name" value="PseudoU_synth_1"/>
    <property type="match status" value="1"/>
</dbReference>
<dbReference type="GO" id="GO:0031119">
    <property type="term" value="P:tRNA pseudouridine synthesis"/>
    <property type="evidence" value="ECO:0007669"/>
    <property type="project" value="UniProtKB-UniRule"/>
</dbReference>
<comment type="function">
    <text evidence="4">Formation of pseudouridine at positions 38, 39 and 40 in the anticodon stem and loop of transfer RNAs.</text>
</comment>
<name>A0A1W2C185_9SPHI</name>
<evidence type="ECO:0000256" key="6">
    <source>
        <dbReference type="PIRSR" id="PIRSR001430-2"/>
    </source>
</evidence>
<dbReference type="InterPro" id="IPR020094">
    <property type="entry name" value="TruA/RsuA/RluB/E/F_N"/>
</dbReference>
<dbReference type="NCBIfam" id="TIGR00071">
    <property type="entry name" value="hisT_truA"/>
    <property type="match status" value="1"/>
</dbReference>
<evidence type="ECO:0000256" key="1">
    <source>
        <dbReference type="ARBA" id="ARBA00009375"/>
    </source>
</evidence>
<comment type="similarity">
    <text evidence="1 4 7">Belongs to the tRNA pseudouridine synthase TruA family.</text>
</comment>
<dbReference type="HAMAP" id="MF_00171">
    <property type="entry name" value="TruA"/>
    <property type="match status" value="1"/>
</dbReference>
<dbReference type="Proteomes" id="UP000192756">
    <property type="component" value="Unassembled WGS sequence"/>
</dbReference>
<dbReference type="EMBL" id="FWXT01000001">
    <property type="protein sequence ID" value="SMC78900.1"/>
    <property type="molecule type" value="Genomic_DNA"/>
</dbReference>
<comment type="subunit">
    <text evidence="4">Homodimer.</text>
</comment>
<keyword evidence="3 4" id="KW-0413">Isomerase</keyword>
<dbReference type="InterPro" id="IPR020095">
    <property type="entry name" value="PsdUridine_synth_TruA_C"/>
</dbReference>
<dbReference type="GO" id="GO:0003723">
    <property type="term" value="F:RNA binding"/>
    <property type="evidence" value="ECO:0007669"/>
    <property type="project" value="InterPro"/>
</dbReference>
<dbReference type="STRING" id="151894.SAMN04488524_2818"/>
<dbReference type="AlphaFoldDB" id="A0A1W2C185"/>
<evidence type="ECO:0000256" key="7">
    <source>
        <dbReference type="RuleBase" id="RU003792"/>
    </source>
</evidence>
<evidence type="ECO:0000313" key="9">
    <source>
        <dbReference type="EMBL" id="SMC78900.1"/>
    </source>
</evidence>
<evidence type="ECO:0000256" key="4">
    <source>
        <dbReference type="HAMAP-Rule" id="MF_00171"/>
    </source>
</evidence>
<evidence type="ECO:0000256" key="5">
    <source>
        <dbReference type="PIRSR" id="PIRSR001430-1"/>
    </source>
</evidence>
<dbReference type="Gene3D" id="3.30.70.580">
    <property type="entry name" value="Pseudouridine synthase I, catalytic domain, N-terminal subdomain"/>
    <property type="match status" value="1"/>
</dbReference>
<gene>
    <name evidence="4" type="primary">truA</name>
    <name evidence="9" type="ORF">SAMN04488524_2818</name>
</gene>
<keyword evidence="2 4" id="KW-0819">tRNA processing</keyword>
<dbReference type="InterPro" id="IPR001406">
    <property type="entry name" value="PsdUridine_synth_TruA"/>
</dbReference>
<dbReference type="Gene3D" id="3.30.70.660">
    <property type="entry name" value="Pseudouridine synthase I, catalytic domain, C-terminal subdomain"/>
    <property type="match status" value="1"/>
</dbReference>
<feature type="binding site" evidence="4 6">
    <location>
        <position position="108"/>
    </location>
    <ligand>
        <name>substrate</name>
    </ligand>
</feature>
<sequence>MRYFVHIAYNGLVYNGWQKQPGLTSVQAVLEKTLSDVFKMPVGIIGCGRTDTRVHASQFFFHMDMEQEWDFDLVFRMNKLLPHSIAVFDIIPVAAHRHARFDAVLRSYDYFLHTYKDPFLSNLSSFYLLDKLDFDKMKQAVALLPQYRDYRPFCTSPDKYEHTRCKVMTASLYVNERGDKLRFQISANRFLSRMIRIIMGQLLRIGKGEQSVDEFENYLIEKRTPEMLNPAHPQGLYLSKVSYPYLNLPPRPEFSSILQNEAELSWHQL</sequence>
<evidence type="ECO:0000259" key="8">
    <source>
        <dbReference type="Pfam" id="PF01416"/>
    </source>
</evidence>
<protein>
    <recommendedName>
        <fullName evidence="4">tRNA pseudouridine synthase A</fullName>
        <ecNumber evidence="4">5.4.99.12</ecNumber>
    </recommendedName>
    <alternativeName>
        <fullName evidence="4">tRNA pseudouridine(38-40) synthase</fullName>
    </alternativeName>
    <alternativeName>
        <fullName evidence="4">tRNA pseudouridylate synthase I</fullName>
    </alternativeName>
    <alternativeName>
        <fullName evidence="4">tRNA-uridine isomerase I</fullName>
    </alternativeName>
</protein>
<reference evidence="10" key="1">
    <citation type="submission" date="2017-04" db="EMBL/GenBank/DDBJ databases">
        <authorList>
            <person name="Varghese N."/>
            <person name="Submissions S."/>
        </authorList>
    </citation>
    <scope>NUCLEOTIDE SEQUENCE [LARGE SCALE GENOMIC DNA]</scope>
    <source>
        <strain evidence="10">DSM 12126</strain>
    </source>
</reference>